<feature type="domain" description="Histidine kinase/HSP90-like ATPase" evidence="2">
    <location>
        <begin position="264"/>
        <end position="359"/>
    </location>
</feature>
<evidence type="ECO:0000313" key="5">
    <source>
        <dbReference type="Proteomes" id="UP000219285"/>
    </source>
</evidence>
<evidence type="ECO:0000313" key="4">
    <source>
        <dbReference type="EMBL" id="QJR82938.1"/>
    </source>
</evidence>
<reference evidence="4 5" key="2">
    <citation type="submission" date="2020-04" db="EMBL/GenBank/DDBJ databases">
        <title>Complete genome sequence of Alteromonas pelagimontana 5.12T.</title>
        <authorList>
            <person name="Sinha R.K."/>
            <person name="Krishnan K.P."/>
            <person name="Kurian J.P."/>
        </authorList>
    </citation>
    <scope>NUCLEOTIDE SEQUENCE [LARGE SCALE GENOMIC DNA]</scope>
    <source>
        <strain evidence="4 5">5.12</strain>
    </source>
</reference>
<feature type="transmembrane region" description="Helical" evidence="1">
    <location>
        <begin position="20"/>
        <end position="42"/>
    </location>
</feature>
<keyword evidence="4" id="KW-0808">Transferase</keyword>
<gene>
    <name evidence="4" type="ORF">CA267_018310</name>
</gene>
<keyword evidence="4" id="KW-0418">Kinase</keyword>
<keyword evidence="1" id="KW-0812">Transmembrane</keyword>
<protein>
    <submittedName>
        <fullName evidence="4">Histidine kinase</fullName>
    </submittedName>
</protein>
<keyword evidence="1" id="KW-1133">Transmembrane helix</keyword>
<dbReference type="InterPro" id="IPR036890">
    <property type="entry name" value="HATPase_C_sf"/>
</dbReference>
<accession>A0A6M4MJ34</accession>
<dbReference type="InterPro" id="IPR050640">
    <property type="entry name" value="Bact_2-comp_sensor_kinase"/>
</dbReference>
<dbReference type="InterPro" id="IPR010559">
    <property type="entry name" value="Sig_transdc_His_kin_internal"/>
</dbReference>
<dbReference type="OrthoDB" id="2514702at2"/>
<name>A0A6M4MJ34_9ALTE</name>
<feature type="transmembrane region" description="Helical" evidence="1">
    <location>
        <begin position="82"/>
        <end position="100"/>
    </location>
</feature>
<evidence type="ECO:0000259" key="2">
    <source>
        <dbReference type="Pfam" id="PF02518"/>
    </source>
</evidence>
<feature type="transmembrane region" description="Helical" evidence="1">
    <location>
        <begin position="48"/>
        <end position="70"/>
    </location>
</feature>
<dbReference type="EMBL" id="CP052766">
    <property type="protein sequence ID" value="QJR82938.1"/>
    <property type="molecule type" value="Genomic_DNA"/>
</dbReference>
<dbReference type="InterPro" id="IPR003594">
    <property type="entry name" value="HATPase_dom"/>
</dbReference>
<evidence type="ECO:0000256" key="1">
    <source>
        <dbReference type="SAM" id="Phobius"/>
    </source>
</evidence>
<dbReference type="KEGG" id="apel:CA267_018310"/>
<reference evidence="5" key="1">
    <citation type="submission" date="2014-12" db="EMBL/GenBank/DDBJ databases">
        <title>Complete genome sequence of a multi-drug resistant Klebsiella pneumoniae.</title>
        <authorList>
            <person name="Hua X."/>
            <person name="Chen Q."/>
            <person name="Li X."/>
            <person name="Feng Y."/>
            <person name="Ruan Z."/>
            <person name="Yu Y."/>
        </authorList>
    </citation>
    <scope>NUCLEOTIDE SEQUENCE [LARGE SCALE GENOMIC DNA]</scope>
    <source>
        <strain evidence="5">5.12</strain>
    </source>
</reference>
<dbReference type="Pfam" id="PF02518">
    <property type="entry name" value="HATPase_c"/>
    <property type="match status" value="1"/>
</dbReference>
<dbReference type="SUPFAM" id="SSF55874">
    <property type="entry name" value="ATPase domain of HSP90 chaperone/DNA topoisomerase II/histidine kinase"/>
    <property type="match status" value="1"/>
</dbReference>
<keyword evidence="5" id="KW-1185">Reference proteome</keyword>
<feature type="domain" description="Signal transduction histidine kinase internal region" evidence="3">
    <location>
        <begin position="165"/>
        <end position="245"/>
    </location>
</feature>
<sequence length="363" mass="42161">MNGSNVSSRWQRLFESNERLFWTLHSAGWAGFALIYYIGSFLHDVRPIWVFIILLNAYAGWLLTIPLRFVFQWTRKLPPLKMIITVVFACYIVALVWAVVKNINYWEIYKHGYRPEAWYMYFTNTINSLIMIGCWSGVYFGIKNFQMLQKEKQNALKASTMAHQAHIKMLRYQLNPHFLFNTLNAISTLILLKENDIAEAMVSRLSDFLRYSLDNDPIKRVPLGQEIKALRLYLEIEKVRFDDRLEVNWDIDERCENALVPSMILQPIIENAVKHAISKMEQGGRIAISARTFGNDLLMDVADNGPGADIRDGQLSRVNGVGLVNIRERLQSLYHRNFAFSIEHNQPSGVRVRLRIPYEIKDA</sequence>
<dbReference type="GO" id="GO:0000155">
    <property type="term" value="F:phosphorelay sensor kinase activity"/>
    <property type="evidence" value="ECO:0007669"/>
    <property type="project" value="InterPro"/>
</dbReference>
<proteinExistence type="predicted"/>
<dbReference type="Pfam" id="PF06580">
    <property type="entry name" value="His_kinase"/>
    <property type="match status" value="1"/>
</dbReference>
<dbReference type="PANTHER" id="PTHR34220">
    <property type="entry name" value="SENSOR HISTIDINE KINASE YPDA"/>
    <property type="match status" value="1"/>
</dbReference>
<dbReference type="Gene3D" id="3.30.565.10">
    <property type="entry name" value="Histidine kinase-like ATPase, C-terminal domain"/>
    <property type="match status" value="1"/>
</dbReference>
<feature type="transmembrane region" description="Helical" evidence="1">
    <location>
        <begin position="120"/>
        <end position="142"/>
    </location>
</feature>
<evidence type="ECO:0000259" key="3">
    <source>
        <dbReference type="Pfam" id="PF06580"/>
    </source>
</evidence>
<dbReference type="AlphaFoldDB" id="A0A6M4MJ34"/>
<dbReference type="GO" id="GO:0016020">
    <property type="term" value="C:membrane"/>
    <property type="evidence" value="ECO:0007669"/>
    <property type="project" value="InterPro"/>
</dbReference>
<keyword evidence="1" id="KW-0472">Membrane</keyword>
<dbReference type="Proteomes" id="UP000219285">
    <property type="component" value="Chromosome"/>
</dbReference>
<organism evidence="4 5">
    <name type="scientific">Alteromonas pelagimontana</name>
    <dbReference type="NCBI Taxonomy" id="1858656"/>
    <lineage>
        <taxon>Bacteria</taxon>
        <taxon>Pseudomonadati</taxon>
        <taxon>Pseudomonadota</taxon>
        <taxon>Gammaproteobacteria</taxon>
        <taxon>Alteromonadales</taxon>
        <taxon>Alteromonadaceae</taxon>
        <taxon>Alteromonas/Salinimonas group</taxon>
        <taxon>Alteromonas</taxon>
    </lineage>
</organism>
<dbReference type="PANTHER" id="PTHR34220:SF9">
    <property type="entry name" value="SIGNAL TRANSDUCTION HISTIDINE KINASE INTERNAL REGION DOMAIN-CONTAINING PROTEIN"/>
    <property type="match status" value="1"/>
</dbReference>